<keyword evidence="6 10" id="KW-0735">Signal-anchor</keyword>
<dbReference type="EMBL" id="MU826357">
    <property type="protein sequence ID" value="KAJ7379485.1"/>
    <property type="molecule type" value="Genomic_DNA"/>
</dbReference>
<evidence type="ECO:0000256" key="1">
    <source>
        <dbReference type="ARBA" id="ARBA00004323"/>
    </source>
</evidence>
<dbReference type="Gene3D" id="3.90.550.50">
    <property type="match status" value="1"/>
</dbReference>
<dbReference type="Proteomes" id="UP001163046">
    <property type="component" value="Unassembled WGS sequence"/>
</dbReference>
<evidence type="ECO:0000256" key="5">
    <source>
        <dbReference type="ARBA" id="ARBA00022692"/>
    </source>
</evidence>
<dbReference type="GO" id="GO:0000139">
    <property type="term" value="C:Golgi membrane"/>
    <property type="evidence" value="ECO:0007669"/>
    <property type="project" value="UniProtKB-SubCell"/>
</dbReference>
<evidence type="ECO:0000256" key="4">
    <source>
        <dbReference type="ARBA" id="ARBA00022679"/>
    </source>
</evidence>
<protein>
    <recommendedName>
        <fullName evidence="10">Hexosyltransferase</fullName>
        <ecNumber evidence="10">2.4.1.-</ecNumber>
    </recommendedName>
</protein>
<evidence type="ECO:0000256" key="10">
    <source>
        <dbReference type="RuleBase" id="RU363063"/>
    </source>
</evidence>
<dbReference type="OrthoDB" id="5954689at2759"/>
<evidence type="ECO:0000313" key="12">
    <source>
        <dbReference type="Proteomes" id="UP001163046"/>
    </source>
</evidence>
<keyword evidence="4" id="KW-0808">Transferase</keyword>
<keyword evidence="5 10" id="KW-0812">Transmembrane</keyword>
<sequence length="433" mass="49695">MVHNLSVGEDTIVIITGVKDSLTHMGHKMNKYCTIRHLLMLTSLTGLLNLVYLMFLADIKGNLELYTLQRSSSSVLRRQIASIQVDSDAKTAGPSLSYLELLNLDLKDLVQRYMASSETVAKHYELQGGHQQEQRLVNHYSPPRCLPAPFLLIMVHSSPVNFLDRESIRLSWGREDNPINQGSWTSFERSWKTMFLVGQTNNSKLNNLLRQEAQVYKDIVIGDFLDTYRNLSLKTLFGLQWSWQYCQPKYILKTDEDCYVNVLSLVQWLQEYHVTNGSKPLYAGNIQRNMEVVRDKKDRYYVSIMDIDKHMYPPYASGGGYVFSASLLPKLLTASHKVPIIPVEDACFGLYMRHIGIKPVHNTRILPFVFCDSTDTSLNERPICHLRDPLVLHGVSDILQIQTHYNVLLMTFIPTICSYVDNQSFTRNFQQSC</sequence>
<evidence type="ECO:0000313" key="11">
    <source>
        <dbReference type="EMBL" id="KAJ7379485.1"/>
    </source>
</evidence>
<comment type="caution">
    <text evidence="11">The sequence shown here is derived from an EMBL/GenBank/DDBJ whole genome shotgun (WGS) entry which is preliminary data.</text>
</comment>
<evidence type="ECO:0000256" key="8">
    <source>
        <dbReference type="ARBA" id="ARBA00023034"/>
    </source>
</evidence>
<keyword evidence="7 10" id="KW-1133">Transmembrane helix</keyword>
<proteinExistence type="inferred from homology"/>
<evidence type="ECO:0000256" key="2">
    <source>
        <dbReference type="ARBA" id="ARBA00008661"/>
    </source>
</evidence>
<dbReference type="GO" id="GO:0006493">
    <property type="term" value="P:protein O-linked glycosylation"/>
    <property type="evidence" value="ECO:0007669"/>
    <property type="project" value="TreeGrafter"/>
</dbReference>
<dbReference type="Pfam" id="PF01762">
    <property type="entry name" value="Galactosyl_T"/>
    <property type="match status" value="1"/>
</dbReference>
<keyword evidence="8 10" id="KW-0333">Golgi apparatus</keyword>
<dbReference type="PANTHER" id="PTHR11214:SF376">
    <property type="entry name" value="HEXOSYLTRANSFERASE"/>
    <property type="match status" value="1"/>
</dbReference>
<dbReference type="PANTHER" id="PTHR11214">
    <property type="entry name" value="BETA-1,3-N-ACETYLGLUCOSAMINYLTRANSFERASE"/>
    <property type="match status" value="1"/>
</dbReference>
<reference evidence="11" key="1">
    <citation type="submission" date="2023-01" db="EMBL/GenBank/DDBJ databases">
        <title>Genome assembly of the deep-sea coral Lophelia pertusa.</title>
        <authorList>
            <person name="Herrera S."/>
            <person name="Cordes E."/>
        </authorList>
    </citation>
    <scope>NUCLEOTIDE SEQUENCE</scope>
    <source>
        <strain evidence="11">USNM1676648</strain>
        <tissue evidence="11">Polyp</tissue>
    </source>
</reference>
<dbReference type="EC" id="2.4.1.-" evidence="10"/>
<evidence type="ECO:0000256" key="7">
    <source>
        <dbReference type="ARBA" id="ARBA00022989"/>
    </source>
</evidence>
<name>A0A9X0CXS7_9CNID</name>
<keyword evidence="3 10" id="KW-0328">Glycosyltransferase</keyword>
<comment type="similarity">
    <text evidence="2 10">Belongs to the glycosyltransferase 31 family.</text>
</comment>
<dbReference type="GO" id="GO:0016758">
    <property type="term" value="F:hexosyltransferase activity"/>
    <property type="evidence" value="ECO:0007669"/>
    <property type="project" value="InterPro"/>
</dbReference>
<evidence type="ECO:0000256" key="6">
    <source>
        <dbReference type="ARBA" id="ARBA00022968"/>
    </source>
</evidence>
<evidence type="ECO:0000256" key="9">
    <source>
        <dbReference type="ARBA" id="ARBA00023136"/>
    </source>
</evidence>
<organism evidence="11 12">
    <name type="scientific">Desmophyllum pertusum</name>
    <dbReference type="NCBI Taxonomy" id="174260"/>
    <lineage>
        <taxon>Eukaryota</taxon>
        <taxon>Metazoa</taxon>
        <taxon>Cnidaria</taxon>
        <taxon>Anthozoa</taxon>
        <taxon>Hexacorallia</taxon>
        <taxon>Scleractinia</taxon>
        <taxon>Caryophylliina</taxon>
        <taxon>Caryophylliidae</taxon>
        <taxon>Desmophyllum</taxon>
    </lineage>
</organism>
<keyword evidence="9 10" id="KW-0472">Membrane</keyword>
<dbReference type="FunFam" id="3.90.550.50:FF:000089">
    <property type="entry name" value="Hexosyltransferase"/>
    <property type="match status" value="1"/>
</dbReference>
<accession>A0A9X0CXS7</accession>
<keyword evidence="12" id="KW-1185">Reference proteome</keyword>
<gene>
    <name evidence="11" type="primary">B3GNT7_1</name>
    <name evidence="11" type="ORF">OS493_015269</name>
</gene>
<feature type="transmembrane region" description="Helical" evidence="10">
    <location>
        <begin position="38"/>
        <end position="57"/>
    </location>
</feature>
<evidence type="ECO:0000256" key="3">
    <source>
        <dbReference type="ARBA" id="ARBA00022676"/>
    </source>
</evidence>
<dbReference type="InterPro" id="IPR002659">
    <property type="entry name" value="Glyco_trans_31"/>
</dbReference>
<comment type="subcellular location">
    <subcellularLocation>
        <location evidence="1 10">Golgi apparatus membrane</location>
        <topology evidence="1 10">Single-pass type II membrane protein</topology>
    </subcellularLocation>
</comment>
<dbReference type="AlphaFoldDB" id="A0A9X0CXS7"/>